<name>A0A2P2KWU4_RHIMU</name>
<evidence type="ECO:0000313" key="1">
    <source>
        <dbReference type="EMBL" id="MBX10196.1"/>
    </source>
</evidence>
<dbReference type="EMBL" id="GGEC01029712">
    <property type="protein sequence ID" value="MBX10196.1"/>
    <property type="molecule type" value="Transcribed_RNA"/>
</dbReference>
<organism evidence="1">
    <name type="scientific">Rhizophora mucronata</name>
    <name type="common">Asiatic mangrove</name>
    <dbReference type="NCBI Taxonomy" id="61149"/>
    <lineage>
        <taxon>Eukaryota</taxon>
        <taxon>Viridiplantae</taxon>
        <taxon>Streptophyta</taxon>
        <taxon>Embryophyta</taxon>
        <taxon>Tracheophyta</taxon>
        <taxon>Spermatophyta</taxon>
        <taxon>Magnoliopsida</taxon>
        <taxon>eudicotyledons</taxon>
        <taxon>Gunneridae</taxon>
        <taxon>Pentapetalae</taxon>
        <taxon>rosids</taxon>
        <taxon>fabids</taxon>
        <taxon>Malpighiales</taxon>
        <taxon>Rhizophoraceae</taxon>
        <taxon>Rhizophora</taxon>
    </lineage>
</organism>
<accession>A0A2P2KWU4</accession>
<proteinExistence type="predicted"/>
<protein>
    <submittedName>
        <fullName evidence="1">Uncharacterized protein</fullName>
    </submittedName>
</protein>
<dbReference type="AlphaFoldDB" id="A0A2P2KWU4"/>
<sequence>MYVNYQCTNFSPTYKRWCLVPYRCSSNSVLSYLCKLPSFTD</sequence>
<reference evidence="1" key="1">
    <citation type="submission" date="2018-02" db="EMBL/GenBank/DDBJ databases">
        <title>Rhizophora mucronata_Transcriptome.</title>
        <authorList>
            <person name="Meera S.P."/>
            <person name="Sreeshan A."/>
            <person name="Augustine A."/>
        </authorList>
    </citation>
    <scope>NUCLEOTIDE SEQUENCE</scope>
    <source>
        <tissue evidence="1">Leaf</tissue>
    </source>
</reference>